<dbReference type="EMBL" id="CAICTM010000345">
    <property type="protein sequence ID" value="CAB9508420.1"/>
    <property type="molecule type" value="Genomic_DNA"/>
</dbReference>
<protein>
    <submittedName>
        <fullName evidence="2">Uncharacterized protein</fullName>
    </submittedName>
</protein>
<organism evidence="2 3">
    <name type="scientific">Seminavis robusta</name>
    <dbReference type="NCBI Taxonomy" id="568900"/>
    <lineage>
        <taxon>Eukaryota</taxon>
        <taxon>Sar</taxon>
        <taxon>Stramenopiles</taxon>
        <taxon>Ochrophyta</taxon>
        <taxon>Bacillariophyta</taxon>
        <taxon>Bacillariophyceae</taxon>
        <taxon>Bacillariophycidae</taxon>
        <taxon>Naviculales</taxon>
        <taxon>Naviculaceae</taxon>
        <taxon>Seminavis</taxon>
    </lineage>
</organism>
<feature type="compositionally biased region" description="Polar residues" evidence="1">
    <location>
        <begin position="198"/>
        <end position="207"/>
    </location>
</feature>
<name>A0A9N8HDJ4_9STRA</name>
<evidence type="ECO:0000256" key="1">
    <source>
        <dbReference type="SAM" id="MobiDB-lite"/>
    </source>
</evidence>
<feature type="compositionally biased region" description="Low complexity" evidence="1">
    <location>
        <begin position="570"/>
        <end position="582"/>
    </location>
</feature>
<feature type="compositionally biased region" description="Acidic residues" evidence="1">
    <location>
        <begin position="279"/>
        <end position="290"/>
    </location>
</feature>
<evidence type="ECO:0000313" key="2">
    <source>
        <dbReference type="EMBL" id="CAB9508420.1"/>
    </source>
</evidence>
<dbReference type="Proteomes" id="UP001153069">
    <property type="component" value="Unassembled WGS sequence"/>
</dbReference>
<feature type="region of interest" description="Disordered" evidence="1">
    <location>
        <begin position="175"/>
        <end position="296"/>
    </location>
</feature>
<feature type="region of interest" description="Disordered" evidence="1">
    <location>
        <begin position="1"/>
        <end position="29"/>
    </location>
</feature>
<feature type="compositionally biased region" description="Low complexity" evidence="1">
    <location>
        <begin position="385"/>
        <end position="399"/>
    </location>
</feature>
<feature type="compositionally biased region" description="Basic and acidic residues" evidence="1">
    <location>
        <begin position="244"/>
        <end position="268"/>
    </location>
</feature>
<feature type="compositionally biased region" description="Basic and acidic residues" evidence="1">
    <location>
        <begin position="10"/>
        <end position="27"/>
    </location>
</feature>
<evidence type="ECO:0000313" key="3">
    <source>
        <dbReference type="Proteomes" id="UP001153069"/>
    </source>
</evidence>
<feature type="region of interest" description="Disordered" evidence="1">
    <location>
        <begin position="103"/>
        <end position="163"/>
    </location>
</feature>
<accession>A0A9N8HDJ4</accession>
<feature type="compositionally biased region" description="Polar residues" evidence="1">
    <location>
        <begin position="233"/>
        <end position="243"/>
    </location>
</feature>
<dbReference type="AlphaFoldDB" id="A0A9N8HDJ4"/>
<proteinExistence type="predicted"/>
<feature type="compositionally biased region" description="Basic and acidic residues" evidence="1">
    <location>
        <begin position="308"/>
        <end position="319"/>
    </location>
</feature>
<keyword evidence="3" id="KW-1185">Reference proteome</keyword>
<feature type="region of interest" description="Disordered" evidence="1">
    <location>
        <begin position="308"/>
        <end position="415"/>
    </location>
</feature>
<feature type="region of interest" description="Disordered" evidence="1">
    <location>
        <begin position="561"/>
        <end position="591"/>
    </location>
</feature>
<comment type="caution">
    <text evidence="2">The sequence shown here is derived from an EMBL/GenBank/DDBJ whole genome shotgun (WGS) entry which is preliminary data.</text>
</comment>
<reference evidence="2" key="1">
    <citation type="submission" date="2020-06" db="EMBL/GenBank/DDBJ databases">
        <authorList>
            <consortium name="Plant Systems Biology data submission"/>
        </authorList>
    </citation>
    <scope>NUCLEOTIDE SEQUENCE</scope>
    <source>
        <strain evidence="2">D6</strain>
    </source>
</reference>
<gene>
    <name evidence="2" type="ORF">SEMRO_346_G122770.1</name>
</gene>
<sequence>MSKFCENDSDNERRAAYASDNESRGEGSDGTFFADKNLYVLPPFKSNAIGGGGGRRSSLGHWPVTGKENAIQEQPFKAMYSSHNGSKPDAMYRRLSLGIENEAFRAPEKATKRRSSLPPSLSLRERSNKATTATSIDLPPTAGFQGKVAHKRRSSQPTMQRRDSLFMARLKNSDETNEYPFSKNEGQLVSKKHAAKQPRNNTQNDSGSLKVIYEHANPQQRTPWDSPKYKGTSPATASFSNDTRNGEEKEEISNKDEKKRSCLTHENKAPSLWKHPGGGEDDGGDDDEGEKEAAGKVLTWAEQVARMSDREFSSHGDRLLHKKEPKYGATRQAAAKAAASPEKHTEDQAFVATMPRRNSAMQRGSPSPMDESIDAKKRKHDKVQSSSAAPGPAKKSPPGYNGGRTTKLPAASQQQLRDASVQRVLIEESIDKFCDDVQSSVATLRTNMQAALRAMPMFQQGANGDQAPPRNLGALAPPPQGARGLGMSYGNDPFQMHPCYSHPPYPAPYSGNGGVPMYAGQAYYPWAQWQFAHPVDQHHPSTGQFAYAAHNPSVPMMAMMPNPCGPPKSPLDSDSDSSSQVSDDPRFGRFA</sequence>